<dbReference type="EMBL" id="FLUM01000001">
    <property type="protein sequence ID" value="SBV90371.1"/>
    <property type="molecule type" value="Genomic_DNA"/>
</dbReference>
<gene>
    <name evidence="1" type="ORF">KL86DYS1_10020</name>
</gene>
<name>A0A212IT27_9BACT</name>
<reference evidence="1" key="1">
    <citation type="submission" date="2016-04" db="EMBL/GenBank/DDBJ databases">
        <authorList>
            <person name="Evans L.H."/>
            <person name="Alamgir A."/>
            <person name="Owens N."/>
            <person name="Weber N.D."/>
            <person name="Virtaneva K."/>
            <person name="Barbian K."/>
            <person name="Babar A."/>
            <person name="Rosenke K."/>
        </authorList>
    </citation>
    <scope>NUCLEOTIDE SEQUENCE</scope>
    <source>
        <strain evidence="1">86-1</strain>
    </source>
</reference>
<accession>A0A212IT27</accession>
<sequence length="43" mass="5035">MGIKSYILAYKKWSLHIINLTPKIELRDSIVLIRKTHLTLNSL</sequence>
<evidence type="ECO:0000313" key="1">
    <source>
        <dbReference type="EMBL" id="SBV90371.1"/>
    </source>
</evidence>
<proteinExistence type="predicted"/>
<protein>
    <submittedName>
        <fullName evidence="1">Uncharacterized protein</fullName>
    </submittedName>
</protein>
<dbReference type="AlphaFoldDB" id="A0A212IT27"/>
<organism evidence="1">
    <name type="scientific">uncultured Dysgonomonas sp</name>
    <dbReference type="NCBI Taxonomy" id="206096"/>
    <lineage>
        <taxon>Bacteria</taxon>
        <taxon>Pseudomonadati</taxon>
        <taxon>Bacteroidota</taxon>
        <taxon>Bacteroidia</taxon>
        <taxon>Bacteroidales</taxon>
        <taxon>Dysgonomonadaceae</taxon>
        <taxon>Dysgonomonas</taxon>
        <taxon>environmental samples</taxon>
    </lineage>
</organism>